<gene>
    <name evidence="2" type="ordered locus">Mfer_0190</name>
</gene>
<protein>
    <submittedName>
        <fullName evidence="2">Putative transcriptional regulator, ModE family</fullName>
    </submittedName>
</protein>
<name>E3GXG1_METFV</name>
<dbReference type="SUPFAM" id="SSF46785">
    <property type="entry name" value="Winged helix' DNA-binding domain"/>
    <property type="match status" value="1"/>
</dbReference>
<dbReference type="HOGENOM" id="CLU_971843_0_0_2"/>
<dbReference type="InterPro" id="IPR000847">
    <property type="entry name" value="LysR_HTH_N"/>
</dbReference>
<dbReference type="Pfam" id="PF00126">
    <property type="entry name" value="HTH_1"/>
    <property type="match status" value="1"/>
</dbReference>
<dbReference type="STRING" id="523846.Mfer_0190"/>
<dbReference type="Gene3D" id="1.10.10.10">
    <property type="entry name" value="Winged helix-like DNA-binding domain superfamily/Winged helix DNA-binding domain"/>
    <property type="match status" value="1"/>
</dbReference>
<dbReference type="Proteomes" id="UP000002315">
    <property type="component" value="Chromosome"/>
</dbReference>
<organism evidence="2 3">
    <name type="scientific">Methanothermus fervidus (strain ATCC 43054 / DSM 2088 / JCM 10308 / V24 S)</name>
    <dbReference type="NCBI Taxonomy" id="523846"/>
    <lineage>
        <taxon>Archaea</taxon>
        <taxon>Methanobacteriati</taxon>
        <taxon>Methanobacteriota</taxon>
        <taxon>Methanomada group</taxon>
        <taxon>Methanobacteria</taxon>
        <taxon>Methanobacteriales</taxon>
        <taxon>Methanothermaceae</taxon>
        <taxon>Methanothermus</taxon>
    </lineage>
</organism>
<dbReference type="OrthoDB" id="62169at2157"/>
<evidence type="ECO:0000313" key="3">
    <source>
        <dbReference type="Proteomes" id="UP000002315"/>
    </source>
</evidence>
<evidence type="ECO:0000313" key="2">
    <source>
        <dbReference type="EMBL" id="ADP76993.1"/>
    </source>
</evidence>
<evidence type="ECO:0000259" key="1">
    <source>
        <dbReference type="PROSITE" id="PS50931"/>
    </source>
</evidence>
<dbReference type="KEGG" id="mfv:Mfer_0190"/>
<keyword evidence="3" id="KW-1185">Reference proteome</keyword>
<accession>E3GXG1</accession>
<proteinExistence type="predicted"/>
<feature type="domain" description="HTH lysR-type" evidence="1">
    <location>
        <begin position="32"/>
        <end position="73"/>
    </location>
</feature>
<reference evidence="2 3" key="1">
    <citation type="journal article" date="2010" name="Stand. Genomic Sci.">
        <title>Complete genome sequence of Methanothermus fervidus type strain (V24S).</title>
        <authorList>
            <person name="Anderson I."/>
            <person name="Djao O.D."/>
            <person name="Misra M."/>
            <person name="Chertkov O."/>
            <person name="Nolan M."/>
            <person name="Lucas S."/>
            <person name="Lapidus A."/>
            <person name="Del Rio T.G."/>
            <person name="Tice H."/>
            <person name="Cheng J.F."/>
            <person name="Tapia R."/>
            <person name="Han C."/>
            <person name="Goodwin L."/>
            <person name="Pitluck S."/>
            <person name="Liolios K."/>
            <person name="Ivanova N."/>
            <person name="Mavromatis K."/>
            <person name="Mikhailova N."/>
            <person name="Pati A."/>
            <person name="Brambilla E."/>
            <person name="Chen A."/>
            <person name="Palaniappan K."/>
            <person name="Land M."/>
            <person name="Hauser L."/>
            <person name="Chang Y.J."/>
            <person name="Jeffries C.D."/>
            <person name="Sikorski J."/>
            <person name="Spring S."/>
            <person name="Rohde M."/>
            <person name="Eichinger K."/>
            <person name="Huber H."/>
            <person name="Wirth R."/>
            <person name="Goker M."/>
            <person name="Detter J.C."/>
            <person name="Woyke T."/>
            <person name="Bristow J."/>
            <person name="Eisen J.A."/>
            <person name="Markowitz V."/>
            <person name="Hugenholtz P."/>
            <person name="Klenk H.P."/>
            <person name="Kyrpides N.C."/>
        </authorList>
    </citation>
    <scope>NUCLEOTIDE SEQUENCE [LARGE SCALE GENOMIC DNA]</scope>
    <source>
        <strain evidence="3">ATCC 43054 / DSM 2088 / JCM 10308 / V24 S</strain>
    </source>
</reference>
<dbReference type="PROSITE" id="PS50931">
    <property type="entry name" value="HTH_LYSR"/>
    <property type="match status" value="1"/>
</dbReference>
<sequence>MDEKVLLNLKINGERINHKVLEGLRYIHKTCSQRKASEILGISPPALNRYIRETETKIGEKLIKSKNTGSELTSFGMKILKIYDRYLSRLKDFDRIVVCGGYISSNLIGKLAENHGTDIFIYASNDYEALQMARKYIPDILTLDDPLLAYKNDLNFIPIAYDYLSIVSKKKINKLEKLGELKFINVPYTSQRFGLEVLKEKKIKCNIDVKMRSPYDAFFFAKEKEDFYTFLNASKFQGSNLLKNETRHVISIIPIKEKREIKRFIDFILGEGQKIVEKEGFISINR</sequence>
<dbReference type="EMBL" id="CP002278">
    <property type="protein sequence ID" value="ADP76993.1"/>
    <property type="molecule type" value="Genomic_DNA"/>
</dbReference>
<dbReference type="InterPro" id="IPR036388">
    <property type="entry name" value="WH-like_DNA-bd_sf"/>
</dbReference>
<dbReference type="AlphaFoldDB" id="E3GXG1"/>
<dbReference type="GO" id="GO:0003700">
    <property type="term" value="F:DNA-binding transcription factor activity"/>
    <property type="evidence" value="ECO:0007669"/>
    <property type="project" value="InterPro"/>
</dbReference>
<dbReference type="InterPro" id="IPR036390">
    <property type="entry name" value="WH_DNA-bd_sf"/>
</dbReference>